<evidence type="ECO:0000256" key="3">
    <source>
        <dbReference type="ARBA" id="ARBA00023163"/>
    </source>
</evidence>
<dbReference type="InterPro" id="IPR028978">
    <property type="entry name" value="Chorismate_lyase_/UTRA_dom_sf"/>
</dbReference>
<dbReference type="GO" id="GO:0003677">
    <property type="term" value="F:DNA binding"/>
    <property type="evidence" value="ECO:0007669"/>
    <property type="project" value="UniProtKB-KW"/>
</dbReference>
<dbReference type="InterPro" id="IPR000524">
    <property type="entry name" value="Tscrpt_reg_HTH_GntR"/>
</dbReference>
<protein>
    <submittedName>
        <fullName evidence="5">GntR family transcriptional regulator</fullName>
    </submittedName>
</protein>
<dbReference type="PANTHER" id="PTHR44846:SF17">
    <property type="entry name" value="GNTR-FAMILY TRANSCRIPTIONAL REGULATOR"/>
    <property type="match status" value="1"/>
</dbReference>
<dbReference type="InterPro" id="IPR011663">
    <property type="entry name" value="UTRA"/>
</dbReference>
<dbReference type="SMART" id="SM00345">
    <property type="entry name" value="HTH_GNTR"/>
    <property type="match status" value="1"/>
</dbReference>
<comment type="caution">
    <text evidence="5">The sequence shown here is derived from an EMBL/GenBank/DDBJ whole genome shotgun (WGS) entry which is preliminary data.</text>
</comment>
<evidence type="ECO:0000256" key="2">
    <source>
        <dbReference type="ARBA" id="ARBA00023125"/>
    </source>
</evidence>
<keyword evidence="1" id="KW-0805">Transcription regulation</keyword>
<accession>A0A9W6V670</accession>
<evidence type="ECO:0000259" key="4">
    <source>
        <dbReference type="PROSITE" id="PS50949"/>
    </source>
</evidence>
<dbReference type="Gene3D" id="3.40.1410.10">
    <property type="entry name" value="Chorismate lyase-like"/>
    <property type="match status" value="1"/>
</dbReference>
<dbReference type="CDD" id="cd07377">
    <property type="entry name" value="WHTH_GntR"/>
    <property type="match status" value="1"/>
</dbReference>
<dbReference type="Pfam" id="PF00392">
    <property type="entry name" value="GntR"/>
    <property type="match status" value="1"/>
</dbReference>
<name>A0A9W6V670_9ACTN</name>
<evidence type="ECO:0000313" key="5">
    <source>
        <dbReference type="EMBL" id="GLW75003.1"/>
    </source>
</evidence>
<keyword evidence="3" id="KW-0804">Transcription</keyword>
<dbReference type="GO" id="GO:0003700">
    <property type="term" value="F:DNA-binding transcription factor activity"/>
    <property type="evidence" value="ECO:0007669"/>
    <property type="project" value="InterPro"/>
</dbReference>
<dbReference type="PROSITE" id="PS50949">
    <property type="entry name" value="HTH_GNTR"/>
    <property type="match status" value="1"/>
</dbReference>
<dbReference type="Gene3D" id="1.10.10.10">
    <property type="entry name" value="Winged helix-like DNA-binding domain superfamily/Winged helix DNA-binding domain"/>
    <property type="match status" value="1"/>
</dbReference>
<reference evidence="5" key="1">
    <citation type="submission" date="2023-02" db="EMBL/GenBank/DDBJ databases">
        <title>Kitasatospora phosalacinea NBRC 14627.</title>
        <authorList>
            <person name="Ichikawa N."/>
            <person name="Sato H."/>
            <person name="Tonouchi N."/>
        </authorList>
    </citation>
    <scope>NUCLEOTIDE SEQUENCE</scope>
    <source>
        <strain evidence="5">NBRC 14627</strain>
    </source>
</reference>
<dbReference type="PANTHER" id="PTHR44846">
    <property type="entry name" value="MANNOSYL-D-GLYCERATE TRANSPORT/METABOLISM SYSTEM REPRESSOR MNGR-RELATED"/>
    <property type="match status" value="1"/>
</dbReference>
<organism evidence="5 6">
    <name type="scientific">Kitasatospora phosalacinea</name>
    <dbReference type="NCBI Taxonomy" id="2065"/>
    <lineage>
        <taxon>Bacteria</taxon>
        <taxon>Bacillati</taxon>
        <taxon>Actinomycetota</taxon>
        <taxon>Actinomycetes</taxon>
        <taxon>Kitasatosporales</taxon>
        <taxon>Streptomycetaceae</taxon>
        <taxon>Kitasatospora</taxon>
    </lineage>
</organism>
<dbReference type="Proteomes" id="UP001165041">
    <property type="component" value="Unassembled WGS sequence"/>
</dbReference>
<evidence type="ECO:0000256" key="1">
    <source>
        <dbReference type="ARBA" id="ARBA00023015"/>
    </source>
</evidence>
<dbReference type="EMBL" id="BSSA01000043">
    <property type="protein sequence ID" value="GLW75003.1"/>
    <property type="molecule type" value="Genomic_DNA"/>
</dbReference>
<dbReference type="SMART" id="SM00866">
    <property type="entry name" value="UTRA"/>
    <property type="match status" value="1"/>
</dbReference>
<gene>
    <name evidence="5" type="ORF">Kpho02_73000</name>
</gene>
<feature type="domain" description="HTH gntR-type" evidence="4">
    <location>
        <begin position="29"/>
        <end position="98"/>
    </location>
</feature>
<keyword evidence="2" id="KW-0238">DNA-binding</keyword>
<dbReference type="InterPro" id="IPR036388">
    <property type="entry name" value="WH-like_DNA-bd_sf"/>
</dbReference>
<dbReference type="GO" id="GO:0045892">
    <property type="term" value="P:negative regulation of DNA-templated transcription"/>
    <property type="evidence" value="ECO:0007669"/>
    <property type="project" value="TreeGrafter"/>
</dbReference>
<dbReference type="AlphaFoldDB" id="A0A9W6V670"/>
<dbReference type="Pfam" id="PF07702">
    <property type="entry name" value="UTRA"/>
    <property type="match status" value="1"/>
</dbReference>
<dbReference type="SUPFAM" id="SSF46785">
    <property type="entry name" value="Winged helix' DNA-binding domain"/>
    <property type="match status" value="1"/>
</dbReference>
<dbReference type="InterPro" id="IPR050679">
    <property type="entry name" value="Bact_HTH_transcr_reg"/>
</dbReference>
<sequence length="280" mass="30543">MNRHAGTPKLTSHEKLRYCAAMTKSPTTAARVTDVAADLRRRIEDGEFDETGGRLPSTRNLVEHYGLSAQAIARVVGLLKSDGVVTARQGAGVFVRRVSPLTWELSAFERGTRRDDVLTGLDDWQASVVQQGREPEQRLISVTEAPGEVPPPSVAQWLGLGSGELAVARRRLRLVDGEPMQIADSWFPASIAIGTPLTEPRDVTMNGGILAAIGRPQTRIRDEITFRMPTLAEIDRLELPVGTPVAQHVRIGFGPDNTPVRVMVTIAPGDLNVLVYEMEV</sequence>
<proteinExistence type="predicted"/>
<dbReference type="SUPFAM" id="SSF64288">
    <property type="entry name" value="Chorismate lyase-like"/>
    <property type="match status" value="1"/>
</dbReference>
<evidence type="ECO:0000313" key="6">
    <source>
        <dbReference type="Proteomes" id="UP001165041"/>
    </source>
</evidence>
<dbReference type="InterPro" id="IPR036390">
    <property type="entry name" value="WH_DNA-bd_sf"/>
</dbReference>